<name>A0A0M0J462_9EUKA</name>
<evidence type="ECO:0000313" key="3">
    <source>
        <dbReference type="EMBL" id="KOO21374.1"/>
    </source>
</evidence>
<dbReference type="GO" id="GO:0003341">
    <property type="term" value="P:cilium movement"/>
    <property type="evidence" value="ECO:0007669"/>
    <property type="project" value="InterPro"/>
</dbReference>
<feature type="compositionally biased region" description="Low complexity" evidence="2">
    <location>
        <begin position="313"/>
        <end position="328"/>
    </location>
</feature>
<dbReference type="Gene3D" id="2.60.40.10">
    <property type="entry name" value="Immunoglobulins"/>
    <property type="match status" value="2"/>
</dbReference>
<dbReference type="PANTHER" id="PTHR46500">
    <property type="entry name" value="CILIA- AND FLAGELLA-ASSOCIATED PROTEIN 221"/>
    <property type="match status" value="1"/>
</dbReference>
<evidence type="ECO:0000256" key="1">
    <source>
        <dbReference type="SAM" id="Coils"/>
    </source>
</evidence>
<dbReference type="InterPro" id="IPR013783">
    <property type="entry name" value="Ig-like_fold"/>
</dbReference>
<evidence type="ECO:0000313" key="4">
    <source>
        <dbReference type="Proteomes" id="UP000037460"/>
    </source>
</evidence>
<keyword evidence="4" id="KW-1185">Reference proteome</keyword>
<reference evidence="4" key="1">
    <citation type="journal article" date="2015" name="PLoS Genet.">
        <title>Genome Sequence and Transcriptome Analyses of Chrysochromulina tobin: Metabolic Tools for Enhanced Algal Fitness in the Prominent Order Prymnesiales (Haptophyceae).</title>
        <authorList>
            <person name="Hovde B.T."/>
            <person name="Deodato C.R."/>
            <person name="Hunsperger H.M."/>
            <person name="Ryken S.A."/>
            <person name="Yost W."/>
            <person name="Jha R.K."/>
            <person name="Patterson J."/>
            <person name="Monnat R.J. Jr."/>
            <person name="Barlow S.B."/>
            <person name="Starkenburg S.R."/>
            <person name="Cattolico R.A."/>
        </authorList>
    </citation>
    <scope>NUCLEOTIDE SEQUENCE</scope>
    <source>
        <strain evidence="4">CCMP291</strain>
    </source>
</reference>
<feature type="coiled-coil region" evidence="1">
    <location>
        <begin position="419"/>
        <end position="446"/>
    </location>
</feature>
<dbReference type="EMBL" id="JWZX01003368">
    <property type="protein sequence ID" value="KOO21374.1"/>
    <property type="molecule type" value="Genomic_DNA"/>
</dbReference>
<dbReference type="AlphaFoldDB" id="A0A0M0J462"/>
<keyword evidence="1" id="KW-0175">Coiled coil</keyword>
<sequence>MVAGTPSGPTASALASSMRALYPSSADATAVSLPTALISAERLPPPNPMLQKEYAKIGGAGAVRAEPAALHFAGIEIGAGGSLVQKLRLINSSGHPIRMHVLPPSTPFFTISFEKKGRLMPGLAEEIMVRFAPNEVRYYHDTIKVHLGDGDENCLLVPIHAYPAVGELAFPARVDFGIVAQGQSRERVLPLHSPDGAEFEWRIEVRQPHADFVIQPRSGIVPARGEAAIVVTFTPSRLATAHCVFELLIAQLGYAPKTISLVGTSAPLQVKDATLARLRHSEDERLASEEAEFRGRMFPNGARRAAGDDPSLDDPASGAAGDPALAPSVLTAPPPTGLIEKIAHEAPYGGGSAGGDYVTRARAAQLREAIGDASVEVKYREERPSYPEEMKEGLRVPPFLSNQYAVNSMLLQQPYKMRVSDLRVAIEEQQADAARQQEEMELAAMASLPVQSQLLQSLGKRVDDVIAYLFARDSNGVGTVTRKQFLGVRHLLKVACLMASLI</sequence>
<proteinExistence type="predicted"/>
<dbReference type="GO" id="GO:0097729">
    <property type="term" value="C:9+2 motile cilium"/>
    <property type="evidence" value="ECO:0007669"/>
    <property type="project" value="TreeGrafter"/>
</dbReference>
<dbReference type="OrthoDB" id="5538672at2759"/>
<dbReference type="Proteomes" id="UP000037460">
    <property type="component" value="Unassembled WGS sequence"/>
</dbReference>
<gene>
    <name evidence="3" type="ORF">Ctob_004038</name>
</gene>
<accession>A0A0M0J462</accession>
<dbReference type="PANTHER" id="PTHR46500:SF1">
    <property type="entry name" value="CILIA- AND FLAGELLA-ASSOCIATED PROTEIN 221"/>
    <property type="match status" value="1"/>
</dbReference>
<organism evidence="3 4">
    <name type="scientific">Chrysochromulina tobinii</name>
    <dbReference type="NCBI Taxonomy" id="1460289"/>
    <lineage>
        <taxon>Eukaryota</taxon>
        <taxon>Haptista</taxon>
        <taxon>Haptophyta</taxon>
        <taxon>Prymnesiophyceae</taxon>
        <taxon>Prymnesiales</taxon>
        <taxon>Chrysochromulinaceae</taxon>
        <taxon>Chrysochromulina</taxon>
    </lineage>
</organism>
<dbReference type="GO" id="GO:0044458">
    <property type="term" value="P:motile cilium assembly"/>
    <property type="evidence" value="ECO:0007669"/>
    <property type="project" value="TreeGrafter"/>
</dbReference>
<comment type="caution">
    <text evidence="3">The sequence shown here is derived from an EMBL/GenBank/DDBJ whole genome shotgun (WGS) entry which is preliminary data.</text>
</comment>
<dbReference type="InterPro" id="IPR029676">
    <property type="entry name" value="CFAP221"/>
</dbReference>
<feature type="region of interest" description="Disordered" evidence="2">
    <location>
        <begin position="293"/>
        <end position="331"/>
    </location>
</feature>
<evidence type="ECO:0000256" key="2">
    <source>
        <dbReference type="SAM" id="MobiDB-lite"/>
    </source>
</evidence>
<protein>
    <submittedName>
        <fullName evidence="3">Primary ciliary dyskinesia protein 1-like protein</fullName>
    </submittedName>
</protein>